<dbReference type="AlphaFoldDB" id="A0A9P4HE45"/>
<name>A0A9P4HE45_9PLEO</name>
<comment type="caution">
    <text evidence="1">The sequence shown here is derived from an EMBL/GenBank/DDBJ whole genome shotgun (WGS) entry which is preliminary data.</text>
</comment>
<accession>A0A9P4HE45</accession>
<protein>
    <submittedName>
        <fullName evidence="1">Uncharacterized protein</fullName>
    </submittedName>
</protein>
<dbReference type="EMBL" id="ML978168">
    <property type="protein sequence ID" value="KAF2033130.1"/>
    <property type="molecule type" value="Genomic_DNA"/>
</dbReference>
<organism evidence="1 2">
    <name type="scientific">Setomelanomma holmii</name>
    <dbReference type="NCBI Taxonomy" id="210430"/>
    <lineage>
        <taxon>Eukaryota</taxon>
        <taxon>Fungi</taxon>
        <taxon>Dikarya</taxon>
        <taxon>Ascomycota</taxon>
        <taxon>Pezizomycotina</taxon>
        <taxon>Dothideomycetes</taxon>
        <taxon>Pleosporomycetidae</taxon>
        <taxon>Pleosporales</taxon>
        <taxon>Pleosporineae</taxon>
        <taxon>Phaeosphaeriaceae</taxon>
        <taxon>Setomelanomma</taxon>
    </lineage>
</organism>
<gene>
    <name evidence="1" type="ORF">EK21DRAFT_109269</name>
</gene>
<proteinExistence type="predicted"/>
<dbReference type="Proteomes" id="UP000799777">
    <property type="component" value="Unassembled WGS sequence"/>
</dbReference>
<reference evidence="1" key="1">
    <citation type="journal article" date="2020" name="Stud. Mycol.">
        <title>101 Dothideomycetes genomes: a test case for predicting lifestyles and emergence of pathogens.</title>
        <authorList>
            <person name="Haridas S."/>
            <person name="Albert R."/>
            <person name="Binder M."/>
            <person name="Bloem J."/>
            <person name="Labutti K."/>
            <person name="Salamov A."/>
            <person name="Andreopoulos B."/>
            <person name="Baker S."/>
            <person name="Barry K."/>
            <person name="Bills G."/>
            <person name="Bluhm B."/>
            <person name="Cannon C."/>
            <person name="Castanera R."/>
            <person name="Culley D."/>
            <person name="Daum C."/>
            <person name="Ezra D."/>
            <person name="Gonzalez J."/>
            <person name="Henrissat B."/>
            <person name="Kuo A."/>
            <person name="Liang C."/>
            <person name="Lipzen A."/>
            <person name="Lutzoni F."/>
            <person name="Magnuson J."/>
            <person name="Mondo S."/>
            <person name="Nolan M."/>
            <person name="Ohm R."/>
            <person name="Pangilinan J."/>
            <person name="Park H.-J."/>
            <person name="Ramirez L."/>
            <person name="Alfaro M."/>
            <person name="Sun H."/>
            <person name="Tritt A."/>
            <person name="Yoshinaga Y."/>
            <person name="Zwiers L.-H."/>
            <person name="Turgeon B."/>
            <person name="Goodwin S."/>
            <person name="Spatafora J."/>
            <person name="Crous P."/>
            <person name="Grigoriev I."/>
        </authorList>
    </citation>
    <scope>NUCLEOTIDE SEQUENCE</scope>
    <source>
        <strain evidence="1">CBS 110217</strain>
    </source>
</reference>
<keyword evidence="2" id="KW-1185">Reference proteome</keyword>
<evidence type="ECO:0000313" key="2">
    <source>
        <dbReference type="Proteomes" id="UP000799777"/>
    </source>
</evidence>
<dbReference type="OrthoDB" id="10003767at2759"/>
<sequence length="108" mass="12056">MAKLEELEFDRVGTLNLDGDPENPTVGPTYHWKPVSDLVKLTDEDMSTPACIKCVPPFSSASAYFQTALDEHWPRDENPEIHINNGRRRIVSTLLASAPFNKSIKTGD</sequence>
<evidence type="ECO:0000313" key="1">
    <source>
        <dbReference type="EMBL" id="KAF2033130.1"/>
    </source>
</evidence>